<name>A0A061RZG3_9CHLO</name>
<proteinExistence type="predicted"/>
<organism evidence="1">
    <name type="scientific">Tetraselmis sp. GSL018</name>
    <dbReference type="NCBI Taxonomy" id="582737"/>
    <lineage>
        <taxon>Eukaryota</taxon>
        <taxon>Viridiplantae</taxon>
        <taxon>Chlorophyta</taxon>
        <taxon>core chlorophytes</taxon>
        <taxon>Chlorodendrophyceae</taxon>
        <taxon>Chlorodendrales</taxon>
        <taxon>Chlorodendraceae</taxon>
        <taxon>Tetraselmis</taxon>
    </lineage>
</organism>
<sequence length="85" mass="9343">SLSLSLSPQSSPYLSMTSILRPPPIASRPSFFRTPLQFFQANPIPFSQPPLHTLPTPPLISILSFFHINPPSFSPFYPATPSPPP</sequence>
<gene>
    <name evidence="1" type="ORF">TSPGSL018_21292</name>
</gene>
<reference evidence="1" key="1">
    <citation type="submission" date="2014-05" db="EMBL/GenBank/DDBJ databases">
        <title>The transcriptome of the halophilic microalga Tetraselmis sp. GSL018 isolated from the Great Salt Lake, Utah.</title>
        <authorList>
            <person name="Jinkerson R.E."/>
            <person name="D'Adamo S."/>
            <person name="Posewitz M.C."/>
        </authorList>
    </citation>
    <scope>NUCLEOTIDE SEQUENCE</scope>
    <source>
        <strain evidence="1">GSL018</strain>
    </source>
</reference>
<dbReference type="AlphaFoldDB" id="A0A061RZG3"/>
<feature type="non-terminal residue" evidence="1">
    <location>
        <position position="1"/>
    </location>
</feature>
<feature type="non-terminal residue" evidence="1">
    <location>
        <position position="85"/>
    </location>
</feature>
<evidence type="ECO:0000313" key="1">
    <source>
        <dbReference type="EMBL" id="JAC76055.1"/>
    </source>
</evidence>
<dbReference type="EMBL" id="GBEZ01009539">
    <property type="protein sequence ID" value="JAC76055.1"/>
    <property type="molecule type" value="Transcribed_RNA"/>
</dbReference>
<accession>A0A061RZG3</accession>
<protein>
    <submittedName>
        <fullName evidence="1">Uncharacterized protein</fullName>
    </submittedName>
</protein>